<reference evidence="1" key="1">
    <citation type="journal article" date="2023" name="Mol. Biol. Evol.">
        <title>Third-Generation Sequencing Reveals the Adaptive Role of the Epigenome in Three Deep-Sea Polychaetes.</title>
        <authorList>
            <person name="Perez M."/>
            <person name="Aroh O."/>
            <person name="Sun Y."/>
            <person name="Lan Y."/>
            <person name="Juniper S.K."/>
            <person name="Young C.R."/>
            <person name="Angers B."/>
            <person name="Qian P.Y."/>
        </authorList>
    </citation>
    <scope>NUCLEOTIDE SEQUENCE</scope>
    <source>
        <strain evidence="1">R07B-5</strain>
    </source>
</reference>
<organism evidence="1 2">
    <name type="scientific">Ridgeia piscesae</name>
    <name type="common">Tubeworm</name>
    <dbReference type="NCBI Taxonomy" id="27915"/>
    <lineage>
        <taxon>Eukaryota</taxon>
        <taxon>Metazoa</taxon>
        <taxon>Spiralia</taxon>
        <taxon>Lophotrochozoa</taxon>
        <taxon>Annelida</taxon>
        <taxon>Polychaeta</taxon>
        <taxon>Sedentaria</taxon>
        <taxon>Canalipalpata</taxon>
        <taxon>Sabellida</taxon>
        <taxon>Siboglinidae</taxon>
        <taxon>Ridgeia</taxon>
    </lineage>
</organism>
<evidence type="ECO:0000313" key="2">
    <source>
        <dbReference type="Proteomes" id="UP001209878"/>
    </source>
</evidence>
<sequence>MLPAGIRGFSILEDFATQLRWTVKVLQLTKDNDGITPTQKHLKGFEEDTACSPLFPPLVSVQEGAVDKRHILRPVLV</sequence>
<evidence type="ECO:0000313" key="1">
    <source>
        <dbReference type="EMBL" id="KAK2173595.1"/>
    </source>
</evidence>
<accession>A0AAD9KMU9</accession>
<name>A0AAD9KMU9_RIDPI</name>
<dbReference type="Proteomes" id="UP001209878">
    <property type="component" value="Unassembled WGS sequence"/>
</dbReference>
<keyword evidence="2" id="KW-1185">Reference proteome</keyword>
<comment type="caution">
    <text evidence="1">The sequence shown here is derived from an EMBL/GenBank/DDBJ whole genome shotgun (WGS) entry which is preliminary data.</text>
</comment>
<dbReference type="EMBL" id="JAODUO010000864">
    <property type="protein sequence ID" value="KAK2173595.1"/>
    <property type="molecule type" value="Genomic_DNA"/>
</dbReference>
<dbReference type="AlphaFoldDB" id="A0AAD9KMU9"/>
<gene>
    <name evidence="1" type="ORF">NP493_864g00026</name>
</gene>
<protein>
    <submittedName>
        <fullName evidence="1">Uncharacterized protein</fullName>
    </submittedName>
</protein>
<proteinExistence type="predicted"/>